<name>A0AAW1RTB2_9CHLO</name>
<evidence type="ECO:0000256" key="6">
    <source>
        <dbReference type="ARBA" id="ARBA00049654"/>
    </source>
</evidence>
<keyword evidence="3 7" id="KW-0863">Zinc-finger</keyword>
<keyword evidence="4" id="KW-0862">Zinc</keyword>
<dbReference type="GO" id="GO:0048254">
    <property type="term" value="P:snoRNA localization"/>
    <property type="evidence" value="ECO:0007669"/>
    <property type="project" value="TreeGrafter"/>
</dbReference>
<sequence length="284" mass="31041">MEAPSVIEPVSEQRESSAGPSPCGACGESAPKYTCPACSARSCSAACCQRHKAETGCTGKRSRSSLVSLTEFNDRELISDYRFLEEVGRVGEAAFRGRPEGTGNAPPERVRSLLKAAGLRHVDLRLQMPGMTRRRANTSNYDHKRRQLTWCLGWQFPAANLHIFDREVDEHAKAADLLQAHLSLDLATLRKGLGERAAALEPYRAAGVDKLQIVMKAAFCQASQPVYHHIAGTVPLSSQLAQKTVIEYPELTVVLPSEQCTYALHEVSSILQLPSSAQTEKSQP</sequence>
<evidence type="ECO:0000256" key="3">
    <source>
        <dbReference type="ARBA" id="ARBA00022771"/>
    </source>
</evidence>
<dbReference type="CDD" id="cd23023">
    <property type="entry name" value="zf-HIT_BCD1"/>
    <property type="match status" value="1"/>
</dbReference>
<accession>A0AAW1RTB2</accession>
<dbReference type="AlphaFoldDB" id="A0AAW1RTB2"/>
<evidence type="ECO:0000256" key="5">
    <source>
        <dbReference type="ARBA" id="ARBA00049598"/>
    </source>
</evidence>
<dbReference type="EMBL" id="JALJOS010000007">
    <property type="protein sequence ID" value="KAK9836601.1"/>
    <property type="molecule type" value="Genomic_DNA"/>
</dbReference>
<evidence type="ECO:0000256" key="1">
    <source>
        <dbReference type="ARBA" id="ARBA00022553"/>
    </source>
</evidence>
<dbReference type="Proteomes" id="UP001438707">
    <property type="component" value="Unassembled WGS sequence"/>
</dbReference>
<evidence type="ECO:0000256" key="7">
    <source>
        <dbReference type="PROSITE-ProRule" id="PRU00453"/>
    </source>
</evidence>
<evidence type="ECO:0000256" key="2">
    <source>
        <dbReference type="ARBA" id="ARBA00022723"/>
    </source>
</evidence>
<dbReference type="InterPro" id="IPR007529">
    <property type="entry name" value="Znf_HIT"/>
</dbReference>
<evidence type="ECO:0000259" key="9">
    <source>
        <dbReference type="PROSITE" id="PS51083"/>
    </source>
</evidence>
<dbReference type="InterPro" id="IPR057721">
    <property type="entry name" value="BCD1_alpha/beta"/>
</dbReference>
<evidence type="ECO:0000256" key="4">
    <source>
        <dbReference type="ARBA" id="ARBA00022833"/>
    </source>
</evidence>
<dbReference type="GO" id="GO:0000463">
    <property type="term" value="P:maturation of LSU-rRNA from tricistronic rRNA transcript (SSU-rRNA, 5.8S rRNA, LSU-rRNA)"/>
    <property type="evidence" value="ECO:0007669"/>
    <property type="project" value="TreeGrafter"/>
</dbReference>
<dbReference type="GO" id="GO:0000492">
    <property type="term" value="P:box C/D snoRNP assembly"/>
    <property type="evidence" value="ECO:0007669"/>
    <property type="project" value="TreeGrafter"/>
</dbReference>
<evidence type="ECO:0000313" key="11">
    <source>
        <dbReference type="Proteomes" id="UP001438707"/>
    </source>
</evidence>
<dbReference type="GO" id="GO:0005634">
    <property type="term" value="C:nucleus"/>
    <property type="evidence" value="ECO:0007669"/>
    <property type="project" value="TreeGrafter"/>
</dbReference>
<feature type="region of interest" description="Disordered" evidence="8">
    <location>
        <begin position="1"/>
        <end position="22"/>
    </location>
</feature>
<dbReference type="Pfam" id="PF04438">
    <property type="entry name" value="zf-HIT"/>
    <property type="match status" value="1"/>
</dbReference>
<dbReference type="GO" id="GO:0008270">
    <property type="term" value="F:zinc ion binding"/>
    <property type="evidence" value="ECO:0007669"/>
    <property type="project" value="UniProtKB-UniRule"/>
</dbReference>
<protein>
    <recommendedName>
        <fullName evidence="9">HIT-type domain-containing protein</fullName>
    </recommendedName>
</protein>
<reference evidence="10 11" key="1">
    <citation type="journal article" date="2024" name="Nat. Commun.">
        <title>Phylogenomics reveals the evolutionary origins of lichenization in chlorophyte algae.</title>
        <authorList>
            <person name="Puginier C."/>
            <person name="Libourel C."/>
            <person name="Otte J."/>
            <person name="Skaloud P."/>
            <person name="Haon M."/>
            <person name="Grisel S."/>
            <person name="Petersen M."/>
            <person name="Berrin J.G."/>
            <person name="Delaux P.M."/>
            <person name="Dal Grande F."/>
            <person name="Keller J."/>
        </authorList>
    </citation>
    <scope>NUCLEOTIDE SEQUENCE [LARGE SCALE GENOMIC DNA]</scope>
    <source>
        <strain evidence="10 11">SAG 2145</strain>
    </source>
</reference>
<dbReference type="InterPro" id="IPR051639">
    <property type="entry name" value="BCD1"/>
</dbReference>
<dbReference type="PROSITE" id="PS51083">
    <property type="entry name" value="ZF_HIT"/>
    <property type="match status" value="1"/>
</dbReference>
<gene>
    <name evidence="10" type="ORF">WJX74_004124</name>
</gene>
<dbReference type="Pfam" id="PF25790">
    <property type="entry name" value="BCD1"/>
    <property type="match status" value="1"/>
</dbReference>
<evidence type="ECO:0000256" key="8">
    <source>
        <dbReference type="SAM" id="MobiDB-lite"/>
    </source>
</evidence>
<dbReference type="Gene3D" id="3.30.60.190">
    <property type="match status" value="1"/>
</dbReference>
<keyword evidence="2" id="KW-0479">Metal-binding</keyword>
<keyword evidence="1" id="KW-0597">Phosphoprotein</keyword>
<proteinExistence type="inferred from homology"/>
<comment type="similarity">
    <text evidence="6">Belongs to the BCD1 family.</text>
</comment>
<dbReference type="PANTHER" id="PTHR13483">
    <property type="entry name" value="BOX C_D SNORNA PROTEIN 1-RELATED"/>
    <property type="match status" value="1"/>
</dbReference>
<evidence type="ECO:0000313" key="10">
    <source>
        <dbReference type="EMBL" id="KAK9836601.1"/>
    </source>
</evidence>
<dbReference type="GO" id="GO:0070761">
    <property type="term" value="C:pre-snoRNP complex"/>
    <property type="evidence" value="ECO:0007669"/>
    <property type="project" value="TreeGrafter"/>
</dbReference>
<feature type="domain" description="HIT-type" evidence="9">
    <location>
        <begin position="23"/>
        <end position="57"/>
    </location>
</feature>
<keyword evidence="11" id="KW-1185">Reference proteome</keyword>
<organism evidence="10 11">
    <name type="scientific">Apatococcus lobatus</name>
    <dbReference type="NCBI Taxonomy" id="904363"/>
    <lineage>
        <taxon>Eukaryota</taxon>
        <taxon>Viridiplantae</taxon>
        <taxon>Chlorophyta</taxon>
        <taxon>core chlorophytes</taxon>
        <taxon>Trebouxiophyceae</taxon>
        <taxon>Chlorellales</taxon>
        <taxon>Chlorellaceae</taxon>
        <taxon>Apatococcus</taxon>
    </lineage>
</organism>
<dbReference type="SUPFAM" id="SSF144232">
    <property type="entry name" value="HIT/MYND zinc finger-like"/>
    <property type="match status" value="1"/>
</dbReference>
<comment type="caution">
    <text evidence="10">The sequence shown here is derived from an EMBL/GenBank/DDBJ whole genome shotgun (WGS) entry which is preliminary data.</text>
</comment>
<comment type="function">
    <text evidence="5">Required for box C/D snoRNAs accumulation involved in snoRNA processing, snoRNA transport to the nucleolus and ribosome biogenesis.</text>
</comment>
<dbReference type="PANTHER" id="PTHR13483:SF3">
    <property type="entry name" value="BOX C_D SNORNA PROTEIN 1"/>
    <property type="match status" value="1"/>
</dbReference>